<evidence type="ECO:0000313" key="6">
    <source>
        <dbReference type="Proteomes" id="UP000093000"/>
    </source>
</evidence>
<dbReference type="Proteomes" id="UP000093000">
    <property type="component" value="Unassembled WGS sequence"/>
</dbReference>
<dbReference type="EMBL" id="LUGH01000515">
    <property type="protein sequence ID" value="OBZ84400.1"/>
    <property type="molecule type" value="Genomic_DNA"/>
</dbReference>
<dbReference type="OrthoDB" id="2278444at2759"/>
<protein>
    <recommendedName>
        <fullName evidence="7">Small VCP/p97-interacting protein</fullName>
    </recommendedName>
</protein>
<evidence type="ECO:0000256" key="2">
    <source>
        <dbReference type="ARBA" id="ARBA00023139"/>
    </source>
</evidence>
<reference evidence="5 6" key="1">
    <citation type="submission" date="2016-03" db="EMBL/GenBank/DDBJ databases">
        <title>Choanephora cucurbitarum.</title>
        <authorList>
            <person name="Min B."/>
            <person name="Park H."/>
            <person name="Park J.-H."/>
            <person name="Shin H.-D."/>
            <person name="Choi I.-G."/>
        </authorList>
    </citation>
    <scope>NUCLEOTIDE SEQUENCE [LARGE SCALE GENOMIC DNA]</scope>
    <source>
        <strain evidence="5 6">KUS-F28377</strain>
    </source>
</reference>
<organism evidence="5 6">
    <name type="scientific">Choanephora cucurbitarum</name>
    <dbReference type="NCBI Taxonomy" id="101091"/>
    <lineage>
        <taxon>Eukaryota</taxon>
        <taxon>Fungi</taxon>
        <taxon>Fungi incertae sedis</taxon>
        <taxon>Mucoromycota</taxon>
        <taxon>Mucoromycotina</taxon>
        <taxon>Mucoromycetes</taxon>
        <taxon>Mucorales</taxon>
        <taxon>Mucorineae</taxon>
        <taxon>Choanephoraceae</taxon>
        <taxon>Choanephoroideae</taxon>
        <taxon>Choanephora</taxon>
    </lineage>
</organism>
<dbReference type="InterPro" id="IPR031632">
    <property type="entry name" value="SVIP"/>
</dbReference>
<keyword evidence="3" id="KW-0449">Lipoprotein</keyword>
<keyword evidence="1" id="KW-0519">Myristate</keyword>
<proteinExistence type="predicted"/>
<dbReference type="AlphaFoldDB" id="A0A1C7N5M4"/>
<dbReference type="Pfam" id="PF15811">
    <property type="entry name" value="SVIP"/>
    <property type="match status" value="1"/>
</dbReference>
<accession>A0A1C7N5M4</accession>
<comment type="caution">
    <text evidence="5">The sequence shown here is derived from an EMBL/GenBank/DDBJ whole genome shotgun (WGS) entry which is preliminary data.</text>
</comment>
<sequence length="97" mass="10692">MGNCCGSESDDIERHELKTKQKTTKNKGQMLGGDGPAPSDPDSSREARIKAAEKRKIEDEHRGVKSGGGKLTKQLMEQNKQPAQTSTNPQEQNLVWD</sequence>
<name>A0A1C7N5M4_9FUNG</name>
<feature type="compositionally biased region" description="Polar residues" evidence="4">
    <location>
        <begin position="75"/>
        <end position="97"/>
    </location>
</feature>
<feature type="region of interest" description="Disordered" evidence="4">
    <location>
        <begin position="1"/>
        <end position="97"/>
    </location>
</feature>
<keyword evidence="2" id="KW-0564">Palmitate</keyword>
<evidence type="ECO:0000256" key="1">
    <source>
        <dbReference type="ARBA" id="ARBA00022707"/>
    </source>
</evidence>
<feature type="compositionally biased region" description="Basic and acidic residues" evidence="4">
    <location>
        <begin position="42"/>
        <end position="63"/>
    </location>
</feature>
<evidence type="ECO:0008006" key="7">
    <source>
        <dbReference type="Google" id="ProtNLM"/>
    </source>
</evidence>
<evidence type="ECO:0000256" key="4">
    <source>
        <dbReference type="SAM" id="MobiDB-lite"/>
    </source>
</evidence>
<keyword evidence="6" id="KW-1185">Reference proteome</keyword>
<gene>
    <name evidence="5" type="ORF">A0J61_07554</name>
</gene>
<evidence type="ECO:0000313" key="5">
    <source>
        <dbReference type="EMBL" id="OBZ84400.1"/>
    </source>
</evidence>
<evidence type="ECO:0000256" key="3">
    <source>
        <dbReference type="ARBA" id="ARBA00023288"/>
    </source>
</evidence>
<dbReference type="InParanoid" id="A0A1C7N5M4"/>